<gene>
    <name evidence="2" type="ORF">HPLM_LOCUS5914</name>
</gene>
<evidence type="ECO:0000256" key="1">
    <source>
        <dbReference type="SAM" id="MobiDB-lite"/>
    </source>
</evidence>
<dbReference type="WBParaSite" id="HPLM_0000592201-mRNA-1">
    <property type="protein sequence ID" value="HPLM_0000592201-mRNA-1"/>
    <property type="gene ID" value="HPLM_0000592201"/>
</dbReference>
<feature type="compositionally biased region" description="Polar residues" evidence="1">
    <location>
        <begin position="72"/>
        <end position="94"/>
    </location>
</feature>
<protein>
    <submittedName>
        <fullName evidence="4">AH domain-containing protein</fullName>
    </submittedName>
</protein>
<reference evidence="2 3" key="2">
    <citation type="submission" date="2018-11" db="EMBL/GenBank/DDBJ databases">
        <authorList>
            <consortium name="Pathogen Informatics"/>
        </authorList>
    </citation>
    <scope>NUCLEOTIDE SEQUENCE [LARGE SCALE GENOMIC DNA]</scope>
    <source>
        <strain evidence="2 3">MHpl1</strain>
    </source>
</reference>
<name>A0A0N4W744_HAEPC</name>
<keyword evidence="3" id="KW-1185">Reference proteome</keyword>
<feature type="region of interest" description="Disordered" evidence="1">
    <location>
        <begin position="67"/>
        <end position="112"/>
    </location>
</feature>
<reference evidence="4" key="1">
    <citation type="submission" date="2017-02" db="UniProtKB">
        <authorList>
            <consortium name="WormBaseParasite"/>
        </authorList>
    </citation>
    <scope>IDENTIFICATION</scope>
</reference>
<evidence type="ECO:0000313" key="3">
    <source>
        <dbReference type="Proteomes" id="UP000268014"/>
    </source>
</evidence>
<dbReference type="AlphaFoldDB" id="A0A0N4W744"/>
<organism evidence="4">
    <name type="scientific">Haemonchus placei</name>
    <name type="common">Barber's pole worm</name>
    <dbReference type="NCBI Taxonomy" id="6290"/>
    <lineage>
        <taxon>Eukaryota</taxon>
        <taxon>Metazoa</taxon>
        <taxon>Ecdysozoa</taxon>
        <taxon>Nematoda</taxon>
        <taxon>Chromadorea</taxon>
        <taxon>Rhabditida</taxon>
        <taxon>Rhabditina</taxon>
        <taxon>Rhabditomorpha</taxon>
        <taxon>Strongyloidea</taxon>
        <taxon>Trichostrongylidae</taxon>
        <taxon>Haemonchus</taxon>
    </lineage>
</organism>
<proteinExistence type="predicted"/>
<dbReference type="OrthoDB" id="5776275at2759"/>
<evidence type="ECO:0000313" key="2">
    <source>
        <dbReference type="EMBL" id="VDO27446.1"/>
    </source>
</evidence>
<accession>A0A0N4W744</accession>
<evidence type="ECO:0000313" key="4">
    <source>
        <dbReference type="WBParaSite" id="HPLM_0000592201-mRNA-1"/>
    </source>
</evidence>
<dbReference type="Proteomes" id="UP000268014">
    <property type="component" value="Unassembled WGS sequence"/>
</dbReference>
<dbReference type="EMBL" id="UZAF01016408">
    <property type="protein sequence ID" value="VDO27446.1"/>
    <property type="molecule type" value="Genomic_DNA"/>
</dbReference>
<sequence>MYAAERYADAKLRADTENIIGSTFHLQMNLLRSYIAMLERVVSDCGMSQQSALVAPCEAELMAQSPGACGARSSSEPATPQNDSGFCSGVSSPESCGKKDLECSPPKMARID</sequence>